<evidence type="ECO:0000313" key="2">
    <source>
        <dbReference type="Proteomes" id="UP000694853"/>
    </source>
</evidence>
<organism evidence="2 3">
    <name type="scientific">Abrus precatorius</name>
    <name type="common">Indian licorice</name>
    <name type="synonym">Glycine abrus</name>
    <dbReference type="NCBI Taxonomy" id="3816"/>
    <lineage>
        <taxon>Eukaryota</taxon>
        <taxon>Viridiplantae</taxon>
        <taxon>Streptophyta</taxon>
        <taxon>Embryophyta</taxon>
        <taxon>Tracheophyta</taxon>
        <taxon>Spermatophyta</taxon>
        <taxon>Magnoliopsida</taxon>
        <taxon>eudicotyledons</taxon>
        <taxon>Gunneridae</taxon>
        <taxon>Pentapetalae</taxon>
        <taxon>rosids</taxon>
        <taxon>fabids</taxon>
        <taxon>Fabales</taxon>
        <taxon>Fabaceae</taxon>
        <taxon>Papilionoideae</taxon>
        <taxon>50 kb inversion clade</taxon>
        <taxon>NPAAA clade</taxon>
        <taxon>indigoferoid/millettioid clade</taxon>
        <taxon>Abreae</taxon>
        <taxon>Abrus</taxon>
    </lineage>
</organism>
<dbReference type="SMART" id="SM00256">
    <property type="entry name" value="FBOX"/>
    <property type="match status" value="1"/>
</dbReference>
<evidence type="ECO:0000259" key="1">
    <source>
        <dbReference type="PROSITE" id="PS50181"/>
    </source>
</evidence>
<dbReference type="Pfam" id="PF00646">
    <property type="entry name" value="F-box"/>
    <property type="match status" value="1"/>
</dbReference>
<reference evidence="2" key="1">
    <citation type="journal article" date="2019" name="Toxins">
        <title>Detection of Abrin-Like and Prepropulchellin-Like Toxin Genes and Transcripts Using Whole Genome Sequencing and Full-Length Transcript Sequencing of Abrus precatorius.</title>
        <authorList>
            <person name="Hovde B.T."/>
            <person name="Daligault H.E."/>
            <person name="Hanschen E.R."/>
            <person name="Kunde Y.A."/>
            <person name="Johnson M.B."/>
            <person name="Starkenburg S.R."/>
            <person name="Johnson S.L."/>
        </authorList>
    </citation>
    <scope>NUCLEOTIDE SEQUENCE [LARGE SCALE GENOMIC DNA]</scope>
</reference>
<dbReference type="InterPro" id="IPR001810">
    <property type="entry name" value="F-box_dom"/>
</dbReference>
<protein>
    <submittedName>
        <fullName evidence="3">F-box protein PP2-B12</fullName>
    </submittedName>
</protein>
<dbReference type="InterPro" id="IPR025886">
    <property type="entry name" value="PP2-like"/>
</dbReference>
<dbReference type="AlphaFoldDB" id="A0A8B8MCT4"/>
<feature type="domain" description="F-box" evidence="1">
    <location>
        <begin position="1"/>
        <end position="46"/>
    </location>
</feature>
<dbReference type="Pfam" id="PF14299">
    <property type="entry name" value="PP2"/>
    <property type="match status" value="1"/>
</dbReference>
<dbReference type="Gene3D" id="1.20.1280.50">
    <property type="match status" value="1"/>
</dbReference>
<proteinExistence type="predicted"/>
<dbReference type="PROSITE" id="PS50181">
    <property type="entry name" value="FBOX"/>
    <property type="match status" value="1"/>
</dbReference>
<dbReference type="PANTHER" id="PTHR32278">
    <property type="entry name" value="F-BOX DOMAIN-CONTAINING PROTEIN"/>
    <property type="match status" value="1"/>
</dbReference>
<keyword evidence="2" id="KW-1185">Reference proteome</keyword>
<dbReference type="SUPFAM" id="SSF81383">
    <property type="entry name" value="F-box domain"/>
    <property type="match status" value="1"/>
</dbReference>
<dbReference type="RefSeq" id="XP_027366491.1">
    <property type="nucleotide sequence ID" value="XM_027510690.1"/>
</dbReference>
<dbReference type="KEGG" id="aprc:113872842"/>
<dbReference type="OrthoDB" id="1918565at2759"/>
<evidence type="ECO:0000313" key="3">
    <source>
        <dbReference type="RefSeq" id="XP_027366491.1"/>
    </source>
</evidence>
<sequence>MGFEELPEGCIAAILSRTTPLDACRLSLVSKIFRAAADSDAVWDRFLPSDYRTIISQSSFVPNNPSKKVLYLALSDNPIIIDQGKKSFQLDKKSGKKCYMLAARALLIIWGDTTEYWNWTSLPDSRFPEVAELIDVCWLEIRGVINAIALSPNTQYAAYLVFKMNNARGFHNRPVELSVSIHGGQSNTKSVCLDPNLEGRPNNGVVGLQRPNERSDGWLEIEMGEFFNTGLEDEVEMTVMENRGGNWKSGFFLEGLEIRPKELN</sequence>
<dbReference type="PANTHER" id="PTHR32278:SF131">
    <property type="entry name" value="F-BOX PROTEIN PP2-A13"/>
    <property type="match status" value="1"/>
</dbReference>
<accession>A0A8B8MCT4</accession>
<reference evidence="3" key="2">
    <citation type="submission" date="2025-08" db="UniProtKB">
        <authorList>
            <consortium name="RefSeq"/>
        </authorList>
    </citation>
    <scope>IDENTIFICATION</scope>
    <source>
        <tissue evidence="3">Young leaves</tissue>
    </source>
</reference>
<name>A0A8B8MCT4_ABRPR</name>
<dbReference type="InterPro" id="IPR036047">
    <property type="entry name" value="F-box-like_dom_sf"/>
</dbReference>
<dbReference type="GeneID" id="113872842"/>
<gene>
    <name evidence="3" type="primary">LOC113872842</name>
</gene>
<dbReference type="Proteomes" id="UP000694853">
    <property type="component" value="Unplaced"/>
</dbReference>
<dbReference type="CDD" id="cd22162">
    <property type="entry name" value="F-box_AtSKIP3-like"/>
    <property type="match status" value="1"/>
</dbReference>